<proteinExistence type="predicted"/>
<dbReference type="EMBL" id="BAAABV010000028">
    <property type="protein sequence ID" value="GAA0319110.1"/>
    <property type="molecule type" value="Genomic_DNA"/>
</dbReference>
<dbReference type="Proteomes" id="UP001501867">
    <property type="component" value="Unassembled WGS sequence"/>
</dbReference>
<evidence type="ECO:0000313" key="3">
    <source>
        <dbReference type="Proteomes" id="UP001501867"/>
    </source>
</evidence>
<keyword evidence="3" id="KW-1185">Reference proteome</keyword>
<sequence length="83" mass="9039">MEHAPIVVHRVSPSGGRRVSLRARGRETVLGLAHSDPDVIEFLRRAEVPDPDEVVLGGPPSTIEWQGDAPHVYEAEPPDTDVP</sequence>
<organism evidence="2 3">
    <name type="scientific">Streptomyces polychromogenes</name>
    <dbReference type="NCBI Taxonomy" id="67342"/>
    <lineage>
        <taxon>Bacteria</taxon>
        <taxon>Bacillati</taxon>
        <taxon>Actinomycetota</taxon>
        <taxon>Actinomycetes</taxon>
        <taxon>Kitasatosporales</taxon>
        <taxon>Streptomycetaceae</taxon>
        <taxon>Streptomyces</taxon>
    </lineage>
</organism>
<evidence type="ECO:0000256" key="1">
    <source>
        <dbReference type="SAM" id="MobiDB-lite"/>
    </source>
</evidence>
<gene>
    <name evidence="2" type="ORF">GCM10010302_67830</name>
</gene>
<protein>
    <submittedName>
        <fullName evidence="2">Uncharacterized protein</fullName>
    </submittedName>
</protein>
<dbReference type="RefSeq" id="WP_344167873.1">
    <property type="nucleotide sequence ID" value="NZ_BAAABV010000028.1"/>
</dbReference>
<evidence type="ECO:0000313" key="2">
    <source>
        <dbReference type="EMBL" id="GAA0319110.1"/>
    </source>
</evidence>
<feature type="region of interest" description="Disordered" evidence="1">
    <location>
        <begin position="59"/>
        <end position="83"/>
    </location>
</feature>
<name>A0ABN0VWN4_9ACTN</name>
<comment type="caution">
    <text evidence="2">The sequence shown here is derived from an EMBL/GenBank/DDBJ whole genome shotgun (WGS) entry which is preliminary data.</text>
</comment>
<accession>A0ABN0VWN4</accession>
<reference evidence="2 3" key="1">
    <citation type="journal article" date="2019" name="Int. J. Syst. Evol. Microbiol.">
        <title>The Global Catalogue of Microorganisms (GCM) 10K type strain sequencing project: providing services to taxonomists for standard genome sequencing and annotation.</title>
        <authorList>
            <consortium name="The Broad Institute Genomics Platform"/>
            <consortium name="The Broad Institute Genome Sequencing Center for Infectious Disease"/>
            <person name="Wu L."/>
            <person name="Ma J."/>
        </authorList>
    </citation>
    <scope>NUCLEOTIDE SEQUENCE [LARGE SCALE GENOMIC DNA]</scope>
    <source>
        <strain evidence="2 3">JCM 4505</strain>
    </source>
</reference>